<proteinExistence type="predicted"/>
<comment type="caution">
    <text evidence="2">The sequence shown here is derived from an EMBL/GenBank/DDBJ whole genome shotgun (WGS) entry which is preliminary data.</text>
</comment>
<organism evidence="2 3">
    <name type="scientific">Scytonema hofmannii FACHB-248</name>
    <dbReference type="NCBI Taxonomy" id="1842502"/>
    <lineage>
        <taxon>Bacteria</taxon>
        <taxon>Bacillati</taxon>
        <taxon>Cyanobacteriota</taxon>
        <taxon>Cyanophyceae</taxon>
        <taxon>Nostocales</taxon>
        <taxon>Scytonemataceae</taxon>
        <taxon>Scytonema</taxon>
    </lineage>
</organism>
<dbReference type="EMBL" id="JACJTA010000153">
    <property type="protein sequence ID" value="MBD2609412.1"/>
    <property type="molecule type" value="Genomic_DNA"/>
</dbReference>
<evidence type="ECO:0000313" key="3">
    <source>
        <dbReference type="Proteomes" id="UP000660380"/>
    </source>
</evidence>
<gene>
    <name evidence="2" type="ORF">H6G81_34215</name>
</gene>
<feature type="signal peptide" evidence="1">
    <location>
        <begin position="1"/>
        <end position="26"/>
    </location>
</feature>
<keyword evidence="3" id="KW-1185">Reference proteome</keyword>
<accession>A0ABR8H1U3</accession>
<evidence type="ECO:0000256" key="1">
    <source>
        <dbReference type="SAM" id="SignalP"/>
    </source>
</evidence>
<evidence type="ECO:0000313" key="2">
    <source>
        <dbReference type="EMBL" id="MBD2609412.1"/>
    </source>
</evidence>
<keyword evidence="1" id="KW-0732">Signal</keyword>
<reference evidence="2 3" key="1">
    <citation type="journal article" date="2020" name="ISME J.">
        <title>Comparative genomics reveals insights into cyanobacterial evolution and habitat adaptation.</title>
        <authorList>
            <person name="Chen M.Y."/>
            <person name="Teng W.K."/>
            <person name="Zhao L."/>
            <person name="Hu C.X."/>
            <person name="Zhou Y.K."/>
            <person name="Han B.P."/>
            <person name="Song L.R."/>
            <person name="Shu W.S."/>
        </authorList>
    </citation>
    <scope>NUCLEOTIDE SEQUENCE [LARGE SCALE GENOMIC DNA]</scope>
    <source>
        <strain evidence="2 3">FACHB-248</strain>
    </source>
</reference>
<dbReference type="Proteomes" id="UP000660380">
    <property type="component" value="Unassembled WGS sequence"/>
</dbReference>
<name>A0ABR8H1U3_9CYAN</name>
<sequence>MNLKLQKNYLLIASIFSVFSANIAQAIPQGGKTVLVNGTTNDGSKLGYVQGSARLSSWENVREFQYVLISKNGIRVNTAYTPWCRYGKVQLDSRAIPSSDKDVHGFFDNEIKYTAGWLVSDMATYGEASIFVKADSLASKNLLKLVCASSLY</sequence>
<protein>
    <submittedName>
        <fullName evidence="2">Uncharacterized protein</fullName>
    </submittedName>
</protein>
<dbReference type="RefSeq" id="WP_029631628.1">
    <property type="nucleotide sequence ID" value="NZ_JACJTA010000153.1"/>
</dbReference>
<feature type="chain" id="PRO_5045164830" evidence="1">
    <location>
        <begin position="27"/>
        <end position="152"/>
    </location>
</feature>